<keyword evidence="2" id="KW-0808">Transferase</keyword>
<sequence length="118" mass="12625">MSCLPCSGSSGKEAKSLAAFSPSPRTAAKSAPGSRKEDSVPVRRGGNTAHGPAQIFTFRELAIATKNFRKDCLLGEGGFGRVYKGRMENGQVIAVKQLDRNGFQGNREFLVEMVTSDS</sequence>
<dbReference type="PROSITE" id="PS00107">
    <property type="entry name" value="PROTEIN_KINASE_ATP"/>
    <property type="match status" value="1"/>
</dbReference>
<dbReference type="PANTHER" id="PTHR47985">
    <property type="entry name" value="OS07G0668900 PROTEIN"/>
    <property type="match status" value="1"/>
</dbReference>
<feature type="domain" description="Protein kinase" evidence="6">
    <location>
        <begin position="68"/>
        <end position="118"/>
    </location>
</feature>
<keyword evidence="3" id="KW-0472">Membrane</keyword>
<dbReference type="GO" id="GO:0005524">
    <property type="term" value="F:ATP binding"/>
    <property type="evidence" value="ECO:0007669"/>
    <property type="project" value="UniProtKB-UniRule"/>
</dbReference>
<evidence type="ECO:0000256" key="1">
    <source>
        <dbReference type="ARBA" id="ARBA00004370"/>
    </source>
</evidence>
<organism evidence="7 8">
    <name type="scientific">Dichanthelium oligosanthes</name>
    <dbReference type="NCBI Taxonomy" id="888268"/>
    <lineage>
        <taxon>Eukaryota</taxon>
        <taxon>Viridiplantae</taxon>
        <taxon>Streptophyta</taxon>
        <taxon>Embryophyta</taxon>
        <taxon>Tracheophyta</taxon>
        <taxon>Spermatophyta</taxon>
        <taxon>Magnoliopsida</taxon>
        <taxon>Liliopsida</taxon>
        <taxon>Poales</taxon>
        <taxon>Poaceae</taxon>
        <taxon>PACMAD clade</taxon>
        <taxon>Panicoideae</taxon>
        <taxon>Panicodae</taxon>
        <taxon>Paniceae</taxon>
        <taxon>Dichantheliinae</taxon>
        <taxon>Dichanthelium</taxon>
    </lineage>
</organism>
<dbReference type="Gene3D" id="3.30.200.20">
    <property type="entry name" value="Phosphorylase Kinase, domain 1"/>
    <property type="match status" value="1"/>
</dbReference>
<keyword evidence="4" id="KW-0547">Nucleotide-binding</keyword>
<dbReference type="Proteomes" id="UP000095767">
    <property type="component" value="Unassembled WGS sequence"/>
</dbReference>
<evidence type="ECO:0000256" key="2">
    <source>
        <dbReference type="ARBA" id="ARBA00022527"/>
    </source>
</evidence>
<reference evidence="7 8" key="1">
    <citation type="submission" date="2016-09" db="EMBL/GenBank/DDBJ databases">
        <title>The draft genome of Dichanthelium oligosanthes: A C3 panicoid grass species.</title>
        <authorList>
            <person name="Studer A.J."/>
            <person name="Schnable J.C."/>
            <person name="Brutnell T.P."/>
        </authorList>
    </citation>
    <scope>NUCLEOTIDE SEQUENCE [LARGE SCALE GENOMIC DNA]</scope>
    <source>
        <strain evidence="8">cv. Kellogg 1175</strain>
        <tissue evidence="7">Leaf</tissue>
    </source>
</reference>
<dbReference type="EMBL" id="LWDX02026755">
    <property type="protein sequence ID" value="OEL29887.1"/>
    <property type="molecule type" value="Genomic_DNA"/>
</dbReference>
<evidence type="ECO:0000256" key="5">
    <source>
        <dbReference type="SAM" id="MobiDB-lite"/>
    </source>
</evidence>
<dbReference type="PANTHER" id="PTHR47985:SF66">
    <property type="entry name" value="OS07G0668900 PROTEIN"/>
    <property type="match status" value="1"/>
</dbReference>
<keyword evidence="2" id="KW-0418">Kinase</keyword>
<evidence type="ECO:0000313" key="7">
    <source>
        <dbReference type="EMBL" id="OEL29887.1"/>
    </source>
</evidence>
<keyword evidence="8" id="KW-1185">Reference proteome</keyword>
<dbReference type="OrthoDB" id="778574at2759"/>
<evidence type="ECO:0000256" key="4">
    <source>
        <dbReference type="PROSITE-ProRule" id="PRU10141"/>
    </source>
</evidence>
<evidence type="ECO:0000256" key="3">
    <source>
        <dbReference type="ARBA" id="ARBA00023136"/>
    </source>
</evidence>
<dbReference type="InterPro" id="IPR011009">
    <property type="entry name" value="Kinase-like_dom_sf"/>
</dbReference>
<keyword evidence="2" id="KW-0723">Serine/threonine-protein kinase</keyword>
<dbReference type="GO" id="GO:0004674">
    <property type="term" value="F:protein serine/threonine kinase activity"/>
    <property type="evidence" value="ECO:0007669"/>
    <property type="project" value="UniProtKB-KW"/>
</dbReference>
<proteinExistence type="predicted"/>
<protein>
    <recommendedName>
        <fullName evidence="6">Protein kinase domain-containing protein</fullName>
    </recommendedName>
</protein>
<comment type="subcellular location">
    <subcellularLocation>
        <location evidence="1">Membrane</location>
    </subcellularLocation>
</comment>
<evidence type="ECO:0000313" key="8">
    <source>
        <dbReference type="Proteomes" id="UP000095767"/>
    </source>
</evidence>
<dbReference type="GO" id="GO:0016020">
    <property type="term" value="C:membrane"/>
    <property type="evidence" value="ECO:0007669"/>
    <property type="project" value="UniProtKB-SubCell"/>
</dbReference>
<evidence type="ECO:0000259" key="6">
    <source>
        <dbReference type="PROSITE" id="PS50011"/>
    </source>
</evidence>
<keyword evidence="4" id="KW-0067">ATP-binding</keyword>
<feature type="binding site" evidence="4">
    <location>
        <position position="96"/>
    </location>
    <ligand>
        <name>ATP</name>
        <dbReference type="ChEBI" id="CHEBI:30616"/>
    </ligand>
</feature>
<dbReference type="AlphaFoldDB" id="A0A1E5VXR3"/>
<dbReference type="SUPFAM" id="SSF56112">
    <property type="entry name" value="Protein kinase-like (PK-like)"/>
    <property type="match status" value="1"/>
</dbReference>
<dbReference type="InterPro" id="IPR000719">
    <property type="entry name" value="Prot_kinase_dom"/>
</dbReference>
<dbReference type="InterPro" id="IPR017441">
    <property type="entry name" value="Protein_kinase_ATP_BS"/>
</dbReference>
<gene>
    <name evidence="7" type="ORF">BAE44_0009094</name>
</gene>
<comment type="caution">
    <text evidence="7">The sequence shown here is derived from an EMBL/GenBank/DDBJ whole genome shotgun (WGS) entry which is preliminary data.</text>
</comment>
<accession>A0A1E5VXR3</accession>
<dbReference type="STRING" id="888268.A0A1E5VXR3"/>
<dbReference type="PROSITE" id="PS50011">
    <property type="entry name" value="PROTEIN_KINASE_DOM"/>
    <property type="match status" value="1"/>
</dbReference>
<name>A0A1E5VXR3_9POAL</name>
<feature type="region of interest" description="Disordered" evidence="5">
    <location>
        <begin position="1"/>
        <end position="50"/>
    </location>
</feature>